<feature type="domain" description="Flagellar protein FlgJ N-terminal" evidence="1">
    <location>
        <begin position="55"/>
        <end position="100"/>
    </location>
</feature>
<dbReference type="AlphaFoldDB" id="A0A2A4T806"/>
<sequence>MAINRDLAQLQIKRNWTQSKQVKTTTEEQKQFNQKLKKASDGFEEVFVHKLLQVMRSSTEKSGLLSGGRGEEIFRDMLDQNYSKIITKSGALGLSKVIYENAKEK</sequence>
<comment type="caution">
    <text evidence="2">The sequence shown here is derived from an EMBL/GenBank/DDBJ whole genome shotgun (WGS) entry which is preliminary data.</text>
</comment>
<name>A0A2A4T806_9DELT</name>
<protein>
    <recommendedName>
        <fullName evidence="1">Flagellar protein FlgJ N-terminal domain-containing protein</fullName>
    </recommendedName>
</protein>
<evidence type="ECO:0000313" key="3">
    <source>
        <dbReference type="Proteomes" id="UP000218113"/>
    </source>
</evidence>
<organism evidence="2 3">
    <name type="scientific">SAR324 cluster bacterium</name>
    <dbReference type="NCBI Taxonomy" id="2024889"/>
    <lineage>
        <taxon>Bacteria</taxon>
        <taxon>Deltaproteobacteria</taxon>
        <taxon>SAR324 cluster</taxon>
    </lineage>
</organism>
<reference evidence="3" key="1">
    <citation type="submission" date="2017-08" db="EMBL/GenBank/DDBJ databases">
        <title>A dynamic microbial community with high functional redundancy inhabits the cold, oxic subseafloor aquifer.</title>
        <authorList>
            <person name="Tully B.J."/>
            <person name="Wheat C.G."/>
            <person name="Glazer B.T."/>
            <person name="Huber J.A."/>
        </authorList>
    </citation>
    <scope>NUCLEOTIDE SEQUENCE [LARGE SCALE GENOMIC DNA]</scope>
</reference>
<evidence type="ECO:0000313" key="2">
    <source>
        <dbReference type="EMBL" id="PCI29780.1"/>
    </source>
</evidence>
<dbReference type="Pfam" id="PF10135">
    <property type="entry name" value="Rod-binding"/>
    <property type="match status" value="1"/>
</dbReference>
<proteinExistence type="predicted"/>
<gene>
    <name evidence="2" type="ORF">COB67_03275</name>
</gene>
<evidence type="ECO:0000259" key="1">
    <source>
        <dbReference type="Pfam" id="PF10135"/>
    </source>
</evidence>
<dbReference type="Proteomes" id="UP000218113">
    <property type="component" value="Unassembled WGS sequence"/>
</dbReference>
<dbReference type="EMBL" id="NVSR01000010">
    <property type="protein sequence ID" value="PCI29780.1"/>
    <property type="molecule type" value="Genomic_DNA"/>
</dbReference>
<dbReference type="InterPro" id="IPR019301">
    <property type="entry name" value="Flagellar_prot_FlgJ_N"/>
</dbReference>
<accession>A0A2A4T806</accession>